<feature type="domain" description="VOC" evidence="1">
    <location>
        <begin position="7"/>
        <end position="128"/>
    </location>
</feature>
<dbReference type="InterPro" id="IPR004360">
    <property type="entry name" value="Glyas_Fos-R_dOase_dom"/>
</dbReference>
<dbReference type="PROSITE" id="PS51819">
    <property type="entry name" value="VOC"/>
    <property type="match status" value="1"/>
</dbReference>
<keyword evidence="5" id="KW-1185">Reference proteome</keyword>
<evidence type="ECO:0000313" key="4">
    <source>
        <dbReference type="Proteomes" id="UP000509383"/>
    </source>
</evidence>
<dbReference type="InterPro" id="IPR037523">
    <property type="entry name" value="VOC_core"/>
</dbReference>
<dbReference type="EMBL" id="AP023189">
    <property type="protein sequence ID" value="BCG22855.1"/>
    <property type="molecule type" value="Genomic_DNA"/>
</dbReference>
<accession>A0A6J4E0G2</accession>
<dbReference type="AlphaFoldDB" id="A0A6J4E0G2"/>
<gene>
    <name evidence="2" type="ORF">TUM18999_10460</name>
    <name evidence="3" type="ORF">TUM20286_32100</name>
</gene>
<proteinExistence type="predicted"/>
<dbReference type="PANTHER" id="PTHR35006">
    <property type="entry name" value="GLYOXALASE FAMILY PROTEIN (AFU_ORTHOLOGUE AFUA_5G14830)"/>
    <property type="match status" value="1"/>
</dbReference>
<dbReference type="SUPFAM" id="SSF54593">
    <property type="entry name" value="Glyoxalase/Bleomycin resistance protein/Dihydroxybiphenyl dioxygenase"/>
    <property type="match status" value="1"/>
</dbReference>
<dbReference type="EMBL" id="BQKM01000006">
    <property type="protein sequence ID" value="GJN53458.1"/>
    <property type="molecule type" value="Genomic_DNA"/>
</dbReference>
<dbReference type="Gene3D" id="3.10.180.10">
    <property type="entry name" value="2,3-Dihydroxybiphenyl 1,2-Dioxygenase, domain 1"/>
    <property type="match status" value="1"/>
</dbReference>
<protein>
    <recommendedName>
        <fullName evidence="1">VOC domain-containing protein</fullName>
    </recommendedName>
</protein>
<dbReference type="RefSeq" id="WP_173180328.1">
    <property type="nucleotide sequence ID" value="NZ_AP023189.1"/>
</dbReference>
<evidence type="ECO:0000313" key="2">
    <source>
        <dbReference type="EMBL" id="BCG22855.1"/>
    </source>
</evidence>
<evidence type="ECO:0000259" key="1">
    <source>
        <dbReference type="PROSITE" id="PS51819"/>
    </source>
</evidence>
<organism evidence="2 4">
    <name type="scientific">Pseudomonas tohonis</name>
    <dbReference type="NCBI Taxonomy" id="2725477"/>
    <lineage>
        <taxon>Bacteria</taxon>
        <taxon>Pseudomonadati</taxon>
        <taxon>Pseudomonadota</taxon>
        <taxon>Gammaproteobacteria</taxon>
        <taxon>Pseudomonadales</taxon>
        <taxon>Pseudomonadaceae</taxon>
        <taxon>Pseudomonas</taxon>
    </lineage>
</organism>
<reference evidence="2 4" key="1">
    <citation type="submission" date="2020-05" db="EMBL/GenBank/DDBJ databases">
        <title>Characterization of novel class B3 metallo-beta-lactamase from novel Pseudomonas species.</title>
        <authorList>
            <person name="Yamada K."/>
            <person name="Aoki K."/>
            <person name="Ishii Y."/>
        </authorList>
    </citation>
    <scope>NUCLEOTIDE SEQUENCE [LARGE SCALE GENOMIC DNA]</scope>
    <source>
        <strain evidence="2 4">TUM18999</strain>
        <strain evidence="3 5">TUM20286</strain>
    </source>
</reference>
<name>A0A6J4E0G2_9PSED</name>
<dbReference type="Proteomes" id="UP001054892">
    <property type="component" value="Unassembled WGS sequence"/>
</dbReference>
<dbReference type="PANTHER" id="PTHR35006:SF4">
    <property type="entry name" value="BLR7706 PROTEIN"/>
    <property type="match status" value="1"/>
</dbReference>
<dbReference type="Proteomes" id="UP000509383">
    <property type="component" value="Chromosome"/>
</dbReference>
<dbReference type="Pfam" id="PF00903">
    <property type="entry name" value="Glyoxalase"/>
    <property type="match status" value="1"/>
</dbReference>
<dbReference type="CDD" id="cd07262">
    <property type="entry name" value="VOC_like"/>
    <property type="match status" value="1"/>
</dbReference>
<evidence type="ECO:0000313" key="3">
    <source>
        <dbReference type="EMBL" id="GJN53458.1"/>
    </source>
</evidence>
<dbReference type="KEGG" id="ptw:TUM18999_10460"/>
<dbReference type="InterPro" id="IPR029068">
    <property type="entry name" value="Glyas_Bleomycin-R_OHBP_Dase"/>
</dbReference>
<evidence type="ECO:0000313" key="5">
    <source>
        <dbReference type="Proteomes" id="UP001054892"/>
    </source>
</evidence>
<sequence length="143" mass="15509">MAENPSILSHISLGTNDFERAVAFYDKVLPALGCRRLMEHPGAVAYGRLYPEFWVQKPIDGRPASIGNGTHVGFFAADQAAVQAFYQAALDAGGTSDGEPGPRAEYGAPYFGCFVRDPDGHKIEAAFWDLALDCELVVEPHTH</sequence>